<protein>
    <submittedName>
        <fullName evidence="1">4639_t:CDS:1</fullName>
    </submittedName>
</protein>
<proteinExistence type="predicted"/>
<dbReference type="EMBL" id="CAJVPU010017897">
    <property type="protein sequence ID" value="CAG8662389.1"/>
    <property type="molecule type" value="Genomic_DNA"/>
</dbReference>
<evidence type="ECO:0000313" key="1">
    <source>
        <dbReference type="EMBL" id="CAG8662389.1"/>
    </source>
</evidence>
<accession>A0ACA9NP78</accession>
<evidence type="ECO:0000313" key="2">
    <source>
        <dbReference type="Proteomes" id="UP000789702"/>
    </source>
</evidence>
<reference evidence="1" key="1">
    <citation type="submission" date="2021-06" db="EMBL/GenBank/DDBJ databases">
        <authorList>
            <person name="Kallberg Y."/>
            <person name="Tangrot J."/>
            <person name="Rosling A."/>
        </authorList>
    </citation>
    <scope>NUCLEOTIDE SEQUENCE</scope>
    <source>
        <strain evidence="1">IL203A</strain>
    </source>
</reference>
<feature type="non-terminal residue" evidence="1">
    <location>
        <position position="1"/>
    </location>
</feature>
<sequence>TTINEKKAFDLYQESIKGGYLKAYGQLGECYNIGIGTKIDEEKAFDCYKKAAEEEIINPDIYS</sequence>
<comment type="caution">
    <text evidence="1">The sequence shown here is derived from an EMBL/GenBank/DDBJ whole genome shotgun (WGS) entry which is preliminary data.</text>
</comment>
<name>A0ACA9NP78_9GLOM</name>
<keyword evidence="2" id="KW-1185">Reference proteome</keyword>
<dbReference type="Proteomes" id="UP000789702">
    <property type="component" value="Unassembled WGS sequence"/>
</dbReference>
<gene>
    <name evidence="1" type="ORF">DHETER_LOCUS9811</name>
</gene>
<organism evidence="1 2">
    <name type="scientific">Dentiscutata heterogama</name>
    <dbReference type="NCBI Taxonomy" id="1316150"/>
    <lineage>
        <taxon>Eukaryota</taxon>
        <taxon>Fungi</taxon>
        <taxon>Fungi incertae sedis</taxon>
        <taxon>Mucoromycota</taxon>
        <taxon>Glomeromycotina</taxon>
        <taxon>Glomeromycetes</taxon>
        <taxon>Diversisporales</taxon>
        <taxon>Gigasporaceae</taxon>
        <taxon>Dentiscutata</taxon>
    </lineage>
</organism>